<proteinExistence type="predicted"/>
<gene>
    <name evidence="1" type="ORF">C731_0356</name>
</gene>
<evidence type="ECO:0000313" key="2">
    <source>
        <dbReference type="Proteomes" id="UP000006265"/>
    </source>
</evidence>
<protein>
    <submittedName>
        <fullName evidence="1">Uncharacterized protein</fullName>
    </submittedName>
</protein>
<dbReference type="Proteomes" id="UP000006265">
    <property type="component" value="Unassembled WGS sequence"/>
</dbReference>
<dbReference type="AlphaFoldDB" id="K5BKY1"/>
<keyword evidence="2" id="KW-1185">Reference proteome</keyword>
<dbReference type="PATRIC" id="fig|1122247.3.peg.337"/>
<comment type="caution">
    <text evidence="1">The sequence shown here is derived from an EMBL/GenBank/DDBJ whole genome shotgun (WGS) entry which is preliminary data.</text>
</comment>
<name>K5BKY1_MYCHD</name>
<sequence>MHGTARPEATGRRRGMAVRVVITSPSVVGESHSLNQRVWVATRGARPPARAHAPT</sequence>
<evidence type="ECO:0000313" key="1">
    <source>
        <dbReference type="EMBL" id="EKF25654.1"/>
    </source>
</evidence>
<dbReference type="EMBL" id="AMRA01000010">
    <property type="protein sequence ID" value="EKF25654.1"/>
    <property type="molecule type" value="Genomic_DNA"/>
</dbReference>
<organism evidence="1 2">
    <name type="scientific">Mycolicibacterium hassiacum (strain DSM 44199 / CIP 105218 / JCM 12690 / 3849)</name>
    <name type="common">Mycobacterium hassiacum</name>
    <dbReference type="NCBI Taxonomy" id="1122247"/>
    <lineage>
        <taxon>Bacteria</taxon>
        <taxon>Bacillati</taxon>
        <taxon>Actinomycetota</taxon>
        <taxon>Actinomycetes</taxon>
        <taxon>Mycobacteriales</taxon>
        <taxon>Mycobacteriaceae</taxon>
        <taxon>Mycolicibacterium</taxon>
    </lineage>
</organism>
<accession>K5BKY1</accession>
<reference evidence="1 2" key="1">
    <citation type="journal article" date="2012" name="J. Bacteriol.">
        <title>Genome sequence of Mycobacterium hassiacum DSM 44199, a rare source of heat-stable mycobacterial proteins.</title>
        <authorList>
            <person name="Tiago I."/>
            <person name="Maranha A."/>
            <person name="Mendes V."/>
            <person name="Alarico S."/>
            <person name="Moynihan P.J."/>
            <person name="Clarke A.J."/>
            <person name="Macedo-Ribeiro S."/>
            <person name="Pereira P.J."/>
            <person name="Empadinhas N."/>
        </authorList>
    </citation>
    <scope>NUCLEOTIDE SEQUENCE [LARGE SCALE GENOMIC DNA]</scope>
    <source>
        <strain evidence="2">DSM 44199 / CIP 105218 / JCM 12690 / 3849</strain>
    </source>
</reference>